<dbReference type="PROSITE" id="PS50994">
    <property type="entry name" value="INTEGRASE"/>
    <property type="match status" value="1"/>
</dbReference>
<comment type="caution">
    <text evidence="3">The sequence shown here is derived from an EMBL/GenBank/DDBJ whole genome shotgun (WGS) entry which is preliminary data.</text>
</comment>
<evidence type="ECO:0000313" key="3">
    <source>
        <dbReference type="EMBL" id="NYI08565.1"/>
    </source>
</evidence>
<feature type="compositionally biased region" description="Basic residues" evidence="1">
    <location>
        <begin position="569"/>
        <end position="582"/>
    </location>
</feature>
<proteinExistence type="predicted"/>
<dbReference type="EMBL" id="JACBZI010000001">
    <property type="protein sequence ID" value="NYI08565.1"/>
    <property type="molecule type" value="Genomic_DNA"/>
</dbReference>
<dbReference type="InterPro" id="IPR001584">
    <property type="entry name" value="Integrase_cat-core"/>
</dbReference>
<dbReference type="Proteomes" id="UP000537326">
    <property type="component" value="Unassembled WGS sequence"/>
</dbReference>
<dbReference type="AlphaFoldDB" id="A0A7Y9YAF3"/>
<dbReference type="RefSeq" id="WP_179529662.1">
    <property type="nucleotide sequence ID" value="NZ_BAAAPP010000002.1"/>
</dbReference>
<dbReference type="SUPFAM" id="SSF53098">
    <property type="entry name" value="Ribonuclease H-like"/>
    <property type="match status" value="1"/>
</dbReference>
<evidence type="ECO:0000259" key="2">
    <source>
        <dbReference type="PROSITE" id="PS50994"/>
    </source>
</evidence>
<name>A0A7Y9YAF3_9ACTN</name>
<gene>
    <name evidence="3" type="ORF">BKA05_000080</name>
</gene>
<feature type="domain" description="Integrase catalytic" evidence="2">
    <location>
        <begin position="183"/>
        <end position="390"/>
    </location>
</feature>
<feature type="compositionally biased region" description="Low complexity" evidence="1">
    <location>
        <begin position="558"/>
        <end position="568"/>
    </location>
</feature>
<dbReference type="GO" id="GO:0015074">
    <property type="term" value="P:DNA integration"/>
    <property type="evidence" value="ECO:0007669"/>
    <property type="project" value="InterPro"/>
</dbReference>
<reference evidence="3 4" key="1">
    <citation type="submission" date="2020-07" db="EMBL/GenBank/DDBJ databases">
        <title>Sequencing the genomes of 1000 actinobacteria strains.</title>
        <authorList>
            <person name="Klenk H.-P."/>
        </authorList>
    </citation>
    <scope>NUCLEOTIDE SEQUENCE [LARGE SCALE GENOMIC DNA]</scope>
    <source>
        <strain evidence="3 4">DSM 18248</strain>
    </source>
</reference>
<feature type="region of interest" description="Disordered" evidence="1">
    <location>
        <begin position="558"/>
        <end position="620"/>
    </location>
</feature>
<evidence type="ECO:0000313" key="4">
    <source>
        <dbReference type="Proteomes" id="UP000537326"/>
    </source>
</evidence>
<dbReference type="InterPro" id="IPR012337">
    <property type="entry name" value="RNaseH-like_sf"/>
</dbReference>
<protein>
    <recommendedName>
        <fullName evidence="2">Integrase catalytic domain-containing protein</fullName>
    </recommendedName>
</protein>
<accession>A0A7Y9YAF3</accession>
<sequence length="620" mass="67463">MSTAQVHNLDLARQGRDSVARRSNGYRLGDHGKRTSALTREAAINQLREVAKLHGNVTRADKERAAERADVTVRTINNWWSKACLEEVAHLRDDNEMPGMSHLVMPAYLYRFAEPDKLQLTQDEIAFFGQAKPLRNAIAAVRADPTNRLSHYSESTLYAAWGNVTASVRAGARDGAAAQRALEATWPLTGRDRINETWSIDEYDLKVRSRDERGAPIEPKLLCIRDRASGLPLAYTVLKHGARGADTGVLLAAAALGFTTTHPDDPNGALEVSGVARLLVSDQGGALLGDEARAAARRLGIGNSPIASHTPQSNGDHEQMHQSLLAHFANGPGSRRGWPDIAGQRADHGDLPFDTVVEEIGNWFATYITRPFQGGPHKGRSRLGVYADLTAAGDVYDGPTLTEEDEGSVGYWVGERTYDATRGLHYDNQYWLSSALADAANPGERITLRQLLDPGTLYAYDSKGRFIGTVAPRAEAIPAEVETTHAHRARRHTFVQNHIAKPKAASARADAQDAWDAVADGLVDAADHASLYGPPHDTSEDEHSVAPIPDLHFVAPSAAAQAPDQQASHRPRPQRTSLRSRKVPPPTEDQLPDTDSLDAIANLYGTTRSDDVEEPERTDG</sequence>
<organism evidence="3 4">
    <name type="scientific">Nocardioides marinus</name>
    <dbReference type="NCBI Taxonomy" id="374514"/>
    <lineage>
        <taxon>Bacteria</taxon>
        <taxon>Bacillati</taxon>
        <taxon>Actinomycetota</taxon>
        <taxon>Actinomycetes</taxon>
        <taxon>Propionibacteriales</taxon>
        <taxon>Nocardioidaceae</taxon>
        <taxon>Nocardioides</taxon>
    </lineage>
</organism>
<dbReference type="GO" id="GO:0003676">
    <property type="term" value="F:nucleic acid binding"/>
    <property type="evidence" value="ECO:0007669"/>
    <property type="project" value="InterPro"/>
</dbReference>
<feature type="region of interest" description="Disordered" evidence="1">
    <location>
        <begin position="1"/>
        <end position="34"/>
    </location>
</feature>
<evidence type="ECO:0000256" key="1">
    <source>
        <dbReference type="SAM" id="MobiDB-lite"/>
    </source>
</evidence>
<dbReference type="Gene3D" id="3.30.420.10">
    <property type="entry name" value="Ribonuclease H-like superfamily/Ribonuclease H"/>
    <property type="match status" value="1"/>
</dbReference>
<dbReference type="InterPro" id="IPR036397">
    <property type="entry name" value="RNaseH_sf"/>
</dbReference>
<keyword evidence="4" id="KW-1185">Reference proteome</keyword>